<comment type="similarity">
    <text evidence="1 5 6">Belongs to the peptidase S8 family.</text>
</comment>
<keyword evidence="2 5" id="KW-0645">Protease</keyword>
<dbReference type="PANTHER" id="PTHR43399">
    <property type="entry name" value="SUBTILISIN-RELATED"/>
    <property type="match status" value="1"/>
</dbReference>
<organism evidence="8 9">
    <name type="scientific">Streptomyces polyasparticus</name>
    <dbReference type="NCBI Taxonomy" id="2767826"/>
    <lineage>
        <taxon>Bacteria</taxon>
        <taxon>Bacillati</taxon>
        <taxon>Actinomycetota</taxon>
        <taxon>Actinomycetes</taxon>
        <taxon>Kitasatosporales</taxon>
        <taxon>Streptomycetaceae</taxon>
        <taxon>Streptomyces</taxon>
    </lineage>
</organism>
<dbReference type="InterPro" id="IPR017297">
    <property type="entry name" value="Peptidase_S8A_DPH-A"/>
</dbReference>
<feature type="active site" description="Charge relay system" evidence="5">
    <location>
        <position position="212"/>
    </location>
</feature>
<evidence type="ECO:0000256" key="1">
    <source>
        <dbReference type="ARBA" id="ARBA00011073"/>
    </source>
</evidence>
<keyword evidence="9" id="KW-1185">Reference proteome</keyword>
<dbReference type="SUPFAM" id="SSF52743">
    <property type="entry name" value="Subtilisin-like"/>
    <property type="match status" value="1"/>
</dbReference>
<dbReference type="PROSITE" id="PS00136">
    <property type="entry name" value="SUBTILASE_ASP"/>
    <property type="match status" value="1"/>
</dbReference>
<feature type="active site" description="Charge relay system" evidence="5">
    <location>
        <position position="244"/>
    </location>
</feature>
<evidence type="ECO:0000256" key="6">
    <source>
        <dbReference type="RuleBase" id="RU003355"/>
    </source>
</evidence>
<dbReference type="PROSITE" id="PS00138">
    <property type="entry name" value="SUBTILASE_SER"/>
    <property type="match status" value="1"/>
</dbReference>
<keyword evidence="4 5" id="KW-0720">Serine protease</keyword>
<sequence>MTAPAATAKPAAQSAAAGAGAKAAEQRVQLITGDRVVVDAKGKVVRVEKAKGREHIPVRIQGFDGHTFVVPLDAERLIAEGRLDRRLFDITELTKAENRRAQKKGLKVIVGYKGAAADARSEVRDAGGTQVRRVLKSLNAEAVTTPKDDTAELWQALTEERGGTVTTTSGVAKIWLDGVRKASLDRSVKQIGADKAWAAGYDGKGVKIAVLDTGVDATHADLKDQVVAAKNFSTSAGTDDKFGHGTHVASIAAGTGAASGGKYKGVAPGADVLNGKVLSDDGYGDDSGILAGIEWAVAEGADVVNMSLGGPDSPTLDVLEAAVNKYSEEKGVLFAIAAGNSGEGGAQTVGSPGTAEAALTVGAVDRSDKLAPFSSRGPRIGDGGLKPDVTAPGVDIMAAAAKDSLIGKEPEVPKTPDGKYFAISGTSMATPHVAGAAALLKQQHPDWTYTELKSVLTGSAKAAAYTPFQQGTGRIQVDKALTQTVFANPSPLQFGVAQWPHTDDPKLTEKLTYKNTGAQDITLKLAVKGYDPKGRAAPAGFFTLGATEVTVPAGGTASVDVSADTKLGGAVLGSYSAYVTATGGGQTVRTAAAVHNEIESYDLTVRHIGRDGQPAPDHATELFGYSSLAKGQYLRLSDKSGTVKIRLPKGSYVVNSRIYKDPVDFKGGVDLLFMPKLSLTKNTSVTLDARTAKPQTITVPDPAAKPLHAATTYTFDAGGLGWFDGQDAASFADIRTAHLGAETTGLAQDWSGTWTKGAATQYDVVFGGAVKKLGSGVVKRFKSSELAKVTVGLGASVRGKTAGVAPSAEISGGGANYPPPVPVQQKAPGKRTLYLSTVNKAKWSMAVFQFGGEVDEQGLPVPEAYYDLGGAQTFTGGKSYSKTFNTGVFGPKLNSEFGVTRTGNEIYTSIPVLADGKNHYGGAREASAKTTLYRNGTKIAESRSSLDGAFFKVPSGEASYKMVSSLKRDLSVGRTSSKVNVTFTFKSKKVSEARLPVSVARFSPPGIALDSTAAAGKKVKMPVTVQGAAAGKNLKYLKVYVSYDAGKTWKQLTVKSGKVEFKNPAKGKSVAFHAKIGDKKGNTTAMSVYDAYYGK</sequence>
<evidence type="ECO:0000313" key="8">
    <source>
        <dbReference type="EMBL" id="MBC9717724.1"/>
    </source>
</evidence>
<dbReference type="InterPro" id="IPR000209">
    <property type="entry name" value="Peptidase_S8/S53_dom"/>
</dbReference>
<dbReference type="PRINTS" id="PR00723">
    <property type="entry name" value="SUBTILISIN"/>
</dbReference>
<dbReference type="PROSITE" id="PS00137">
    <property type="entry name" value="SUBTILASE_HIS"/>
    <property type="match status" value="1"/>
</dbReference>
<reference evidence="8 9" key="1">
    <citation type="submission" date="2020-08" db="EMBL/GenBank/DDBJ databases">
        <title>Genemic of Streptomyces polyaspartic.</title>
        <authorList>
            <person name="Liu W."/>
        </authorList>
    </citation>
    <scope>NUCLEOTIDE SEQUENCE [LARGE SCALE GENOMIC DNA]</scope>
    <source>
        <strain evidence="8 9">TRM66268-LWL</strain>
    </source>
</reference>
<gene>
    <name evidence="8" type="ORF">H9Y04_34850</name>
</gene>
<comment type="caution">
    <text evidence="8">The sequence shown here is derived from an EMBL/GenBank/DDBJ whole genome shotgun (WGS) entry which is preliminary data.</text>
</comment>
<accession>A0ABR7SQQ8</accession>
<evidence type="ECO:0000256" key="5">
    <source>
        <dbReference type="PROSITE-ProRule" id="PRU01240"/>
    </source>
</evidence>
<dbReference type="RefSeq" id="WP_187818209.1">
    <property type="nucleotide sequence ID" value="NZ_JACTVJ010000020.1"/>
</dbReference>
<keyword evidence="3 5" id="KW-0378">Hydrolase</keyword>
<evidence type="ECO:0000256" key="3">
    <source>
        <dbReference type="ARBA" id="ARBA00022801"/>
    </source>
</evidence>
<evidence type="ECO:0000259" key="7">
    <source>
        <dbReference type="Pfam" id="PF00082"/>
    </source>
</evidence>
<dbReference type="InterPro" id="IPR036852">
    <property type="entry name" value="Peptidase_S8/S53_dom_sf"/>
</dbReference>
<proteinExistence type="inferred from homology"/>
<dbReference type="InterPro" id="IPR015500">
    <property type="entry name" value="Peptidase_S8_subtilisin-rel"/>
</dbReference>
<dbReference type="PROSITE" id="PS51892">
    <property type="entry name" value="SUBTILASE"/>
    <property type="match status" value="1"/>
</dbReference>
<dbReference type="Proteomes" id="UP000642284">
    <property type="component" value="Unassembled WGS sequence"/>
</dbReference>
<name>A0ABR7SQQ8_9ACTN</name>
<dbReference type="PANTHER" id="PTHR43399:SF4">
    <property type="entry name" value="CELL WALL-ASSOCIATED PROTEASE"/>
    <property type="match status" value="1"/>
</dbReference>
<dbReference type="InterPro" id="IPR023827">
    <property type="entry name" value="Peptidase_S8_Asp-AS"/>
</dbReference>
<dbReference type="Gene3D" id="3.40.50.200">
    <property type="entry name" value="Peptidase S8/S53 domain"/>
    <property type="match status" value="1"/>
</dbReference>
<evidence type="ECO:0000256" key="4">
    <source>
        <dbReference type="ARBA" id="ARBA00022825"/>
    </source>
</evidence>
<dbReference type="InterPro" id="IPR023828">
    <property type="entry name" value="Peptidase_S8_Ser-AS"/>
</dbReference>
<dbReference type="InterPro" id="IPR051048">
    <property type="entry name" value="Peptidase_S8/S53_subtilisin"/>
</dbReference>
<dbReference type="Pfam" id="PF00082">
    <property type="entry name" value="Peptidase_S8"/>
    <property type="match status" value="1"/>
</dbReference>
<dbReference type="EMBL" id="JACTVJ010000020">
    <property type="protein sequence ID" value="MBC9717724.1"/>
    <property type="molecule type" value="Genomic_DNA"/>
</dbReference>
<feature type="active site" description="Charge relay system" evidence="5">
    <location>
        <position position="427"/>
    </location>
</feature>
<protein>
    <submittedName>
        <fullName evidence="8">S8 family serine peptidase</fullName>
    </submittedName>
</protein>
<evidence type="ECO:0000256" key="2">
    <source>
        <dbReference type="ARBA" id="ARBA00022670"/>
    </source>
</evidence>
<feature type="domain" description="Peptidase S8/S53" evidence="7">
    <location>
        <begin position="203"/>
        <end position="473"/>
    </location>
</feature>
<evidence type="ECO:0000313" key="9">
    <source>
        <dbReference type="Proteomes" id="UP000642284"/>
    </source>
</evidence>
<dbReference type="InterPro" id="IPR022398">
    <property type="entry name" value="Peptidase_S8_His-AS"/>
</dbReference>
<dbReference type="PIRSF" id="PIRSF037854">
    <property type="entry name" value="Dihydropyridine_esterase"/>
    <property type="match status" value="1"/>
</dbReference>